<reference evidence="1 2" key="1">
    <citation type="journal article" date="2013" name="PLoS Genet.">
        <title>Distinctive expansion of potential virulence genes in the genome of the oomycete fish pathogen Saprolegnia parasitica.</title>
        <authorList>
            <person name="Jiang R.H."/>
            <person name="de Bruijn I."/>
            <person name="Haas B.J."/>
            <person name="Belmonte R."/>
            <person name="Lobach L."/>
            <person name="Christie J."/>
            <person name="van den Ackerveken G."/>
            <person name="Bottin A."/>
            <person name="Bulone V."/>
            <person name="Diaz-Moreno S.M."/>
            <person name="Dumas B."/>
            <person name="Fan L."/>
            <person name="Gaulin E."/>
            <person name="Govers F."/>
            <person name="Grenville-Briggs L.J."/>
            <person name="Horner N.R."/>
            <person name="Levin J.Z."/>
            <person name="Mammella M."/>
            <person name="Meijer H.J."/>
            <person name="Morris P."/>
            <person name="Nusbaum C."/>
            <person name="Oome S."/>
            <person name="Phillips A.J."/>
            <person name="van Rooyen D."/>
            <person name="Rzeszutek E."/>
            <person name="Saraiva M."/>
            <person name="Secombes C.J."/>
            <person name="Seidl M.F."/>
            <person name="Snel B."/>
            <person name="Stassen J.H."/>
            <person name="Sykes S."/>
            <person name="Tripathy S."/>
            <person name="van den Berg H."/>
            <person name="Vega-Arreguin J.C."/>
            <person name="Wawra S."/>
            <person name="Young S.K."/>
            <person name="Zeng Q."/>
            <person name="Dieguez-Uribeondo J."/>
            <person name="Russ C."/>
            <person name="Tyler B.M."/>
            <person name="van West P."/>
        </authorList>
    </citation>
    <scope>NUCLEOTIDE SEQUENCE [LARGE SCALE GENOMIC DNA]</scope>
    <source>
        <strain evidence="1 2">CBS 223.65</strain>
    </source>
</reference>
<dbReference type="OrthoDB" id="58199at2759"/>
<dbReference type="RefSeq" id="XP_012208538.1">
    <property type="nucleotide sequence ID" value="XM_012353148.1"/>
</dbReference>
<dbReference type="AlphaFoldDB" id="A0A067C2G5"/>
<evidence type="ECO:0000313" key="2">
    <source>
        <dbReference type="Proteomes" id="UP000030745"/>
    </source>
</evidence>
<dbReference type="VEuPathDB" id="FungiDB:SPRG_13308"/>
<name>A0A067C2G5_SAPPC</name>
<accession>A0A067C2G5</accession>
<evidence type="ECO:0000313" key="1">
    <source>
        <dbReference type="EMBL" id="KDO20726.1"/>
    </source>
</evidence>
<dbReference type="KEGG" id="spar:SPRG_13308"/>
<proteinExistence type="predicted"/>
<dbReference type="GeneID" id="24135192"/>
<organism evidence="1 2">
    <name type="scientific">Saprolegnia parasitica (strain CBS 223.65)</name>
    <dbReference type="NCBI Taxonomy" id="695850"/>
    <lineage>
        <taxon>Eukaryota</taxon>
        <taxon>Sar</taxon>
        <taxon>Stramenopiles</taxon>
        <taxon>Oomycota</taxon>
        <taxon>Saprolegniomycetes</taxon>
        <taxon>Saprolegniales</taxon>
        <taxon>Saprolegniaceae</taxon>
        <taxon>Saprolegnia</taxon>
    </lineage>
</organism>
<dbReference type="OMA" id="RIKVRVF"/>
<sequence length="187" mass="20599">MVVRIKVRVFLFPVDPLVEHSYVVGSRPGGLSSVIGMVVMDDDDDLTFESVRPRIELQQDGSVQRRHIMYQEALFLMTSSANPHQWPVKALQTYWLGYYAHEDDLVPTVIPTADEQKPLRAVLDMKTTKLTADLILIPQSQIGPVCTACCQGCAVCPPIAPWHPTHSDAAKPPETLTLAASAPPAEL</sequence>
<keyword evidence="2" id="KW-1185">Reference proteome</keyword>
<gene>
    <name evidence="1" type="ORF">SPRG_13308</name>
</gene>
<protein>
    <submittedName>
        <fullName evidence="1">Uncharacterized protein</fullName>
    </submittedName>
</protein>
<dbReference type="EMBL" id="KK583304">
    <property type="protein sequence ID" value="KDO20726.1"/>
    <property type="molecule type" value="Genomic_DNA"/>
</dbReference>
<dbReference type="Proteomes" id="UP000030745">
    <property type="component" value="Unassembled WGS sequence"/>
</dbReference>